<dbReference type="Pfam" id="PF02656">
    <property type="entry name" value="DUF202"/>
    <property type="match status" value="1"/>
</dbReference>
<evidence type="ECO:0000313" key="8">
    <source>
        <dbReference type="EMBL" id="EMD94007.1"/>
    </source>
</evidence>
<evidence type="ECO:0000259" key="7">
    <source>
        <dbReference type="Pfam" id="PF02656"/>
    </source>
</evidence>
<evidence type="ECO:0000256" key="3">
    <source>
        <dbReference type="ARBA" id="ARBA00022989"/>
    </source>
</evidence>
<evidence type="ECO:0000256" key="5">
    <source>
        <dbReference type="SAM" id="MobiDB-lite"/>
    </source>
</evidence>
<dbReference type="PANTHER" id="PTHR34187">
    <property type="entry name" value="FGR18P"/>
    <property type="match status" value="1"/>
</dbReference>
<feature type="transmembrane region" description="Helical" evidence="6">
    <location>
        <begin position="178"/>
        <end position="198"/>
    </location>
</feature>
<dbReference type="Proteomes" id="UP000016936">
    <property type="component" value="Unassembled WGS sequence"/>
</dbReference>
<comment type="subcellular location">
    <subcellularLocation>
        <location evidence="1">Endomembrane system</location>
        <topology evidence="1">Multi-pass membrane protein</topology>
    </subcellularLocation>
</comment>
<reference evidence="8 9" key="1">
    <citation type="journal article" date="2012" name="PLoS Pathog.">
        <title>Diverse lifestyles and strategies of plant pathogenesis encoded in the genomes of eighteen Dothideomycetes fungi.</title>
        <authorList>
            <person name="Ohm R.A."/>
            <person name="Feau N."/>
            <person name="Henrissat B."/>
            <person name="Schoch C.L."/>
            <person name="Horwitz B.A."/>
            <person name="Barry K.W."/>
            <person name="Condon B.J."/>
            <person name="Copeland A.C."/>
            <person name="Dhillon B."/>
            <person name="Glaser F."/>
            <person name="Hesse C.N."/>
            <person name="Kosti I."/>
            <person name="LaButti K."/>
            <person name="Lindquist E.A."/>
            <person name="Lucas S."/>
            <person name="Salamov A.A."/>
            <person name="Bradshaw R.E."/>
            <person name="Ciuffetti L."/>
            <person name="Hamelin R.C."/>
            <person name="Kema G.H.J."/>
            <person name="Lawrence C."/>
            <person name="Scott J.A."/>
            <person name="Spatafora J.W."/>
            <person name="Turgeon B.G."/>
            <person name="de Wit P.J.G.M."/>
            <person name="Zhong S."/>
            <person name="Goodwin S.B."/>
            <person name="Grigoriev I.V."/>
        </authorList>
    </citation>
    <scope>NUCLEOTIDE SEQUENCE [LARGE SCALE GENOMIC DNA]</scope>
    <source>
        <strain evidence="9">C5 / ATCC 48332 / race O</strain>
    </source>
</reference>
<dbReference type="GO" id="GO:0012505">
    <property type="term" value="C:endomembrane system"/>
    <property type="evidence" value="ECO:0007669"/>
    <property type="project" value="UniProtKB-SubCell"/>
</dbReference>
<accession>M2V226</accession>
<dbReference type="AlphaFoldDB" id="M2V226"/>
<protein>
    <recommendedName>
        <fullName evidence="7">DUF202 domain-containing protein</fullName>
    </recommendedName>
</protein>
<feature type="transmembrane region" description="Helical" evidence="6">
    <location>
        <begin position="136"/>
        <end position="158"/>
    </location>
</feature>
<feature type="domain" description="DUF202" evidence="7">
    <location>
        <begin position="127"/>
        <end position="202"/>
    </location>
</feature>
<name>M2V226_COCH5</name>
<dbReference type="PANTHER" id="PTHR34187:SF1">
    <property type="entry name" value="DUF202 DOMAIN-CONTAINING PROTEIN"/>
    <property type="match status" value="1"/>
</dbReference>
<reference evidence="9" key="2">
    <citation type="journal article" date="2013" name="PLoS Genet.">
        <title>Comparative genome structure, secondary metabolite, and effector coding capacity across Cochliobolus pathogens.</title>
        <authorList>
            <person name="Condon B.J."/>
            <person name="Leng Y."/>
            <person name="Wu D."/>
            <person name="Bushley K.E."/>
            <person name="Ohm R.A."/>
            <person name="Otillar R."/>
            <person name="Martin J."/>
            <person name="Schackwitz W."/>
            <person name="Grimwood J."/>
            <person name="MohdZainudin N."/>
            <person name="Xue C."/>
            <person name="Wang R."/>
            <person name="Manning V.A."/>
            <person name="Dhillon B."/>
            <person name="Tu Z.J."/>
            <person name="Steffenson B.J."/>
            <person name="Salamov A."/>
            <person name="Sun H."/>
            <person name="Lowry S."/>
            <person name="LaButti K."/>
            <person name="Han J."/>
            <person name="Copeland A."/>
            <person name="Lindquist E."/>
            <person name="Barry K."/>
            <person name="Schmutz J."/>
            <person name="Baker S.E."/>
            <person name="Ciuffetti L.M."/>
            <person name="Grigoriev I.V."/>
            <person name="Zhong S."/>
            <person name="Turgeon B.G."/>
        </authorList>
    </citation>
    <scope>NUCLEOTIDE SEQUENCE [LARGE SCALE GENOMIC DNA]</scope>
    <source>
        <strain evidence="9">C5 / ATCC 48332 / race O</strain>
    </source>
</reference>
<evidence type="ECO:0000313" key="9">
    <source>
        <dbReference type="Proteomes" id="UP000016936"/>
    </source>
</evidence>
<feature type="compositionally biased region" description="Polar residues" evidence="5">
    <location>
        <begin position="78"/>
        <end position="100"/>
    </location>
</feature>
<keyword evidence="4 6" id="KW-0472">Membrane</keyword>
<keyword evidence="9" id="KW-1185">Reference proteome</keyword>
<organism evidence="8 9">
    <name type="scientific">Cochliobolus heterostrophus (strain C5 / ATCC 48332 / race O)</name>
    <name type="common">Southern corn leaf blight fungus</name>
    <name type="synonym">Bipolaris maydis</name>
    <dbReference type="NCBI Taxonomy" id="701091"/>
    <lineage>
        <taxon>Eukaryota</taxon>
        <taxon>Fungi</taxon>
        <taxon>Dikarya</taxon>
        <taxon>Ascomycota</taxon>
        <taxon>Pezizomycotina</taxon>
        <taxon>Dothideomycetes</taxon>
        <taxon>Pleosporomycetidae</taxon>
        <taxon>Pleosporales</taxon>
        <taxon>Pleosporineae</taxon>
        <taxon>Pleosporaceae</taxon>
        <taxon>Bipolaris</taxon>
    </lineage>
</organism>
<dbReference type="InterPro" id="IPR052053">
    <property type="entry name" value="IM_YidH-like"/>
</dbReference>
<dbReference type="HOGENOM" id="CLU_053359_1_3_1"/>
<dbReference type="InterPro" id="IPR003807">
    <property type="entry name" value="DUF202"/>
</dbReference>
<keyword evidence="2 6" id="KW-0812">Transmembrane</keyword>
<dbReference type="eggNOG" id="ENOG502SQUP">
    <property type="taxonomic scope" value="Eukaryota"/>
</dbReference>
<evidence type="ECO:0000256" key="6">
    <source>
        <dbReference type="SAM" id="Phobius"/>
    </source>
</evidence>
<gene>
    <name evidence="8" type="ORF">COCHEDRAFT_1020144</name>
</gene>
<feature type="compositionally biased region" description="Basic and acidic residues" evidence="5">
    <location>
        <begin position="31"/>
        <end position="54"/>
    </location>
</feature>
<keyword evidence="3 6" id="KW-1133">Transmembrane helix</keyword>
<dbReference type="OrthoDB" id="199599at2759"/>
<evidence type="ECO:0000256" key="2">
    <source>
        <dbReference type="ARBA" id="ARBA00022692"/>
    </source>
</evidence>
<sequence>MSDPRPSRASPIPPLDLPSAALYIHSCVRDEQHPDSEVAVRHERQRVAKELEPVRRKRAAIPSEANAENEPSDELSRHASTQANVPQETGEHNATTASSPCRTRFYDPVTKFWSTQISLSIDEGSMRDHLALERTFLGYLRTSLVLVVTGVVIAQLFLLQHSPHPQPQFGFYKIGKPLSATFICMGIVVVLVGAIRVWRLQNALVRGKAIAGGWEVNLVMGLVGSLMLGTFGLILGVDIDKIYVGE</sequence>
<dbReference type="EMBL" id="KB445572">
    <property type="protein sequence ID" value="EMD94007.1"/>
    <property type="molecule type" value="Genomic_DNA"/>
</dbReference>
<proteinExistence type="predicted"/>
<dbReference type="OMA" id="SATFICM"/>
<feature type="transmembrane region" description="Helical" evidence="6">
    <location>
        <begin position="218"/>
        <end position="237"/>
    </location>
</feature>
<evidence type="ECO:0000256" key="4">
    <source>
        <dbReference type="ARBA" id="ARBA00023136"/>
    </source>
</evidence>
<feature type="region of interest" description="Disordered" evidence="5">
    <location>
        <begin position="31"/>
        <end position="100"/>
    </location>
</feature>
<evidence type="ECO:0000256" key="1">
    <source>
        <dbReference type="ARBA" id="ARBA00004127"/>
    </source>
</evidence>